<comment type="pathway">
    <text evidence="2">Carbohydrate acid metabolism; 2-dehydro-3-deoxy-D-gluconate degradation; D-glyceraldehyde 3-phosphate and pyruvate from 2-dehydro-3-deoxy-D-gluconate: step 2/2.</text>
</comment>
<name>A0A5Q0BK36_9GAMM</name>
<evidence type="ECO:0000256" key="7">
    <source>
        <dbReference type="ARBA" id="ARBA00023277"/>
    </source>
</evidence>
<dbReference type="FunCoup" id="A0A5Q0BK36">
    <property type="interactions" value="260"/>
</dbReference>
<dbReference type="NCBIfam" id="TIGR01182">
    <property type="entry name" value="eda"/>
    <property type="match status" value="1"/>
</dbReference>
<reference evidence="8 9" key="1">
    <citation type="submission" date="2019-09" db="EMBL/GenBank/DDBJ databases">
        <title>Ecophysiology of the spiral-shaped methanotroph Methylospira mobilis as revealed by the complete genome sequence.</title>
        <authorList>
            <person name="Oshkin I.Y."/>
            <person name="Dedysh S.N."/>
            <person name="Miroshnikov K."/>
            <person name="Danilova O.V."/>
            <person name="Hakobyan A."/>
            <person name="Liesack W."/>
        </authorList>
    </citation>
    <scope>NUCLEOTIDE SEQUENCE [LARGE SCALE GENOMIC DNA]</scope>
    <source>
        <strain evidence="8 9">Shm1</strain>
    </source>
</reference>
<dbReference type="PROSITE" id="PS00159">
    <property type="entry name" value="ALDOLASE_KDPG_KHG_1"/>
    <property type="match status" value="1"/>
</dbReference>
<keyword evidence="7" id="KW-0119">Carbohydrate metabolism</keyword>
<evidence type="ECO:0000256" key="4">
    <source>
        <dbReference type="ARBA" id="ARBA00011233"/>
    </source>
</evidence>
<evidence type="ECO:0000256" key="3">
    <source>
        <dbReference type="ARBA" id="ARBA00006906"/>
    </source>
</evidence>
<keyword evidence="9" id="KW-1185">Reference proteome</keyword>
<dbReference type="PANTHER" id="PTHR30246">
    <property type="entry name" value="2-KETO-3-DEOXY-6-PHOSPHOGLUCONATE ALDOLASE"/>
    <property type="match status" value="1"/>
</dbReference>
<dbReference type="OrthoDB" id="9805177at2"/>
<comment type="similarity">
    <text evidence="3">Belongs to the KHG/KDPG aldolase family.</text>
</comment>
<accession>A0A5Q0BK36</accession>
<evidence type="ECO:0000256" key="1">
    <source>
        <dbReference type="ARBA" id="ARBA00000654"/>
    </source>
</evidence>
<evidence type="ECO:0000256" key="2">
    <source>
        <dbReference type="ARBA" id="ARBA00004736"/>
    </source>
</evidence>
<dbReference type="KEGG" id="mmob:F6R98_07850"/>
<protein>
    <recommendedName>
        <fullName evidence="5">2-dehydro-3-deoxy-phosphogluconate aldolase</fullName>
        <ecNumber evidence="5">4.1.2.14</ecNumber>
    </recommendedName>
</protein>
<gene>
    <name evidence="8" type="ORF">F6R98_07850</name>
</gene>
<evidence type="ECO:0000313" key="9">
    <source>
        <dbReference type="Proteomes" id="UP000325755"/>
    </source>
</evidence>
<organism evidence="8 9">
    <name type="scientific">Candidatus Methylospira mobilis</name>
    <dbReference type="NCBI Taxonomy" id="1808979"/>
    <lineage>
        <taxon>Bacteria</taxon>
        <taxon>Pseudomonadati</taxon>
        <taxon>Pseudomonadota</taxon>
        <taxon>Gammaproteobacteria</taxon>
        <taxon>Methylococcales</taxon>
        <taxon>Methylococcaceae</taxon>
        <taxon>Candidatus Methylospira</taxon>
    </lineage>
</organism>
<dbReference type="RefSeq" id="WP_153248540.1">
    <property type="nucleotide sequence ID" value="NZ_CP044205.1"/>
</dbReference>
<keyword evidence="6" id="KW-0456">Lyase</keyword>
<dbReference type="InterPro" id="IPR031337">
    <property type="entry name" value="KDPG/KHG_AS_1"/>
</dbReference>
<evidence type="ECO:0000256" key="6">
    <source>
        <dbReference type="ARBA" id="ARBA00023239"/>
    </source>
</evidence>
<dbReference type="CDD" id="cd00452">
    <property type="entry name" value="KDPG_aldolase"/>
    <property type="match status" value="1"/>
</dbReference>
<dbReference type="NCBIfam" id="NF004325">
    <property type="entry name" value="PRK05718.1"/>
    <property type="match status" value="1"/>
</dbReference>
<dbReference type="SUPFAM" id="SSF51569">
    <property type="entry name" value="Aldolase"/>
    <property type="match status" value="1"/>
</dbReference>
<dbReference type="Proteomes" id="UP000325755">
    <property type="component" value="Chromosome"/>
</dbReference>
<dbReference type="GO" id="GO:0008675">
    <property type="term" value="F:2-dehydro-3-deoxy-phosphogluconate aldolase activity"/>
    <property type="evidence" value="ECO:0007669"/>
    <property type="project" value="UniProtKB-EC"/>
</dbReference>
<dbReference type="PANTHER" id="PTHR30246:SF1">
    <property type="entry name" value="2-DEHYDRO-3-DEOXY-6-PHOSPHOGALACTONATE ALDOLASE-RELATED"/>
    <property type="match status" value="1"/>
</dbReference>
<proteinExistence type="inferred from homology"/>
<dbReference type="InterPro" id="IPR013785">
    <property type="entry name" value="Aldolase_TIM"/>
</dbReference>
<comment type="catalytic activity">
    <reaction evidence="1">
        <text>2-dehydro-3-deoxy-6-phospho-D-gluconate = D-glyceraldehyde 3-phosphate + pyruvate</text>
        <dbReference type="Rhea" id="RHEA:17089"/>
        <dbReference type="ChEBI" id="CHEBI:15361"/>
        <dbReference type="ChEBI" id="CHEBI:57569"/>
        <dbReference type="ChEBI" id="CHEBI:59776"/>
        <dbReference type="EC" id="4.1.2.14"/>
    </reaction>
</comment>
<evidence type="ECO:0000313" key="8">
    <source>
        <dbReference type="EMBL" id="QFY42544.1"/>
    </source>
</evidence>
<evidence type="ECO:0000256" key="5">
    <source>
        <dbReference type="ARBA" id="ARBA00013063"/>
    </source>
</evidence>
<dbReference type="InParanoid" id="A0A5Q0BK36"/>
<sequence length="207" mass="21494">MNLKEIIDATSVMPVMVVERVEDAVPLARALVDGGIRVLEITLRTAAGLDAVRAIRQAVPDAIVGVGTIATPEQLQASINAGAQFGVSPGSTPTLLKAIAASGLPFFPGVATMSEVMQALESGFTVQKFFPAVAAGGTKMLDSFRGPFPQVQFCPTGGINAQNAADFFKLPNVVCIGGSWLTPKELVSAGSWAEITQLAREASALKP</sequence>
<dbReference type="AlphaFoldDB" id="A0A5Q0BK36"/>
<dbReference type="EMBL" id="CP044205">
    <property type="protein sequence ID" value="QFY42544.1"/>
    <property type="molecule type" value="Genomic_DNA"/>
</dbReference>
<dbReference type="Pfam" id="PF01081">
    <property type="entry name" value="Aldolase"/>
    <property type="match status" value="1"/>
</dbReference>
<comment type="subunit">
    <text evidence="4">Homotrimer.</text>
</comment>
<dbReference type="EC" id="4.1.2.14" evidence="5"/>
<dbReference type="Gene3D" id="3.20.20.70">
    <property type="entry name" value="Aldolase class I"/>
    <property type="match status" value="1"/>
</dbReference>
<dbReference type="InterPro" id="IPR000887">
    <property type="entry name" value="Aldlse_KDPG_KHG"/>
</dbReference>